<comment type="caution">
    <text evidence="1">The sequence shown here is derived from an EMBL/GenBank/DDBJ whole genome shotgun (WGS) entry which is preliminary data.</text>
</comment>
<evidence type="ECO:0000313" key="2">
    <source>
        <dbReference type="Proteomes" id="UP000069001"/>
    </source>
</evidence>
<organism evidence="1 2">
    <name type="scientific">Burkholderia cepacia</name>
    <name type="common">Pseudomonas cepacia</name>
    <dbReference type="NCBI Taxonomy" id="292"/>
    <lineage>
        <taxon>Bacteria</taxon>
        <taxon>Pseudomonadati</taxon>
        <taxon>Pseudomonadota</taxon>
        <taxon>Betaproteobacteria</taxon>
        <taxon>Burkholderiales</taxon>
        <taxon>Burkholderiaceae</taxon>
        <taxon>Burkholderia</taxon>
        <taxon>Burkholderia cepacia complex</taxon>
    </lineage>
</organism>
<dbReference type="AlphaFoldDB" id="A0A118KHT7"/>
<protein>
    <submittedName>
        <fullName evidence="1">Uncharacterized protein</fullName>
    </submittedName>
</protein>
<accession>A0A118KHT7</accession>
<dbReference type="Proteomes" id="UP000069001">
    <property type="component" value="Unassembled WGS sequence"/>
</dbReference>
<dbReference type="EMBL" id="LOYH01000058">
    <property type="protein sequence ID" value="KVK80956.1"/>
    <property type="molecule type" value="Genomic_DNA"/>
</dbReference>
<proteinExistence type="predicted"/>
<reference evidence="1 2" key="1">
    <citation type="submission" date="2015-11" db="EMBL/GenBank/DDBJ databases">
        <title>Expanding the genomic diversity of Burkholderia species for the development of highly accurate diagnostics.</title>
        <authorList>
            <person name="Sahl J."/>
            <person name="Keim P."/>
            <person name="Wagner D."/>
        </authorList>
    </citation>
    <scope>NUCLEOTIDE SEQUENCE [LARGE SCALE GENOMIC DNA]</scope>
    <source>
        <strain evidence="1 2">MSMB1302</strain>
    </source>
</reference>
<name>A0A118KHT7_BURCE</name>
<sequence length="122" mass="13568">MTQIHESAYPVLPALLEEAELRTVYTSGAAEIRLVFGQLRQAPTHVLIFPQLELLQCLGYMPVISDVPPAIIEHPCTLFIPLLGIRPLRANARFIALRMAATGRAEHILNRPGNVGDFESWL</sequence>
<evidence type="ECO:0000313" key="1">
    <source>
        <dbReference type="EMBL" id="KVK80956.1"/>
    </source>
</evidence>
<gene>
    <name evidence="1" type="ORF">WS90_16935</name>
</gene>